<organism evidence="1 2">
    <name type="scientific">Portunus trituberculatus</name>
    <name type="common">Swimming crab</name>
    <name type="synonym">Neptunus trituberculatus</name>
    <dbReference type="NCBI Taxonomy" id="210409"/>
    <lineage>
        <taxon>Eukaryota</taxon>
        <taxon>Metazoa</taxon>
        <taxon>Ecdysozoa</taxon>
        <taxon>Arthropoda</taxon>
        <taxon>Crustacea</taxon>
        <taxon>Multicrustacea</taxon>
        <taxon>Malacostraca</taxon>
        <taxon>Eumalacostraca</taxon>
        <taxon>Eucarida</taxon>
        <taxon>Decapoda</taxon>
        <taxon>Pleocyemata</taxon>
        <taxon>Brachyura</taxon>
        <taxon>Eubrachyura</taxon>
        <taxon>Portunoidea</taxon>
        <taxon>Portunidae</taxon>
        <taxon>Portuninae</taxon>
        <taxon>Portunus</taxon>
    </lineage>
</organism>
<name>A0A5B7J1E9_PORTR</name>
<protein>
    <submittedName>
        <fullName evidence="1">Uncharacterized protein</fullName>
    </submittedName>
</protein>
<dbReference type="EMBL" id="VSRR010077703">
    <property type="protein sequence ID" value="MPC88409.1"/>
    <property type="molecule type" value="Genomic_DNA"/>
</dbReference>
<sequence length="85" mass="10119">MKEKANAFWKIGRELQYVHLGKNVPLLGKKQKVGIREALGRWTVDMKKQEGKNLPPLCPVLRMKQNVFPEVFIVFIHERHEFRHR</sequence>
<dbReference type="AlphaFoldDB" id="A0A5B7J1E9"/>
<reference evidence="1 2" key="1">
    <citation type="submission" date="2019-05" db="EMBL/GenBank/DDBJ databases">
        <title>Another draft genome of Portunus trituberculatus and its Hox gene families provides insights of decapod evolution.</title>
        <authorList>
            <person name="Jeong J.-H."/>
            <person name="Song I."/>
            <person name="Kim S."/>
            <person name="Choi T."/>
            <person name="Kim D."/>
            <person name="Ryu S."/>
            <person name="Kim W."/>
        </authorList>
    </citation>
    <scope>NUCLEOTIDE SEQUENCE [LARGE SCALE GENOMIC DNA]</scope>
    <source>
        <tissue evidence="1">Muscle</tissue>
    </source>
</reference>
<evidence type="ECO:0000313" key="1">
    <source>
        <dbReference type="EMBL" id="MPC88409.1"/>
    </source>
</evidence>
<accession>A0A5B7J1E9</accession>
<evidence type="ECO:0000313" key="2">
    <source>
        <dbReference type="Proteomes" id="UP000324222"/>
    </source>
</evidence>
<comment type="caution">
    <text evidence="1">The sequence shown here is derived from an EMBL/GenBank/DDBJ whole genome shotgun (WGS) entry which is preliminary data.</text>
</comment>
<dbReference type="Proteomes" id="UP000324222">
    <property type="component" value="Unassembled WGS sequence"/>
</dbReference>
<proteinExistence type="predicted"/>
<gene>
    <name evidence="1" type="ORF">E2C01_083310</name>
</gene>
<keyword evidence="2" id="KW-1185">Reference proteome</keyword>